<sequence>MARRHGLYEFLTIGLCGDDEKNTQSEEQSFISNSSRGETFFQGYVNPPSGLQSIPAAQIQNSNAEIPNAEIPNSKSQITISIFCRNPKSQIPNTSNLCILASQIPNYLGFGQHVYCKDAIASEKINDNIPAYTNNLILELVKADTETASKINNEINISETNKDNILDALIIAENMTYTFEEQSFISNSSRGETFFQGYVNPPSGLQKNHNLSPIFNEYPIEPKSYSQISVGGIEAILIVASTLMLSLSVYIFLTLLIIAVIWFVILRHTLGMCRKSDQLHGVWTSCKKVLLSLYQDCIVTCFFMVVGMKFRDGHKFKKSDIITLELEPSNIYDKNAIKVMVDGTHKAYVTKDENFKRVMCEKTKPPYCSKLVYLKLAGLKISDILLSAILHSCPDINFLILDRSYSFSNIPIIEIARYCPKLLHLSLNACKSITDRCISEIAQFCSNLKYINLAFSYSNCNISDVSVIEIPYAQLQLAAQICKVIFLKDVIRLPTNQ</sequence>
<dbReference type="OrthoDB" id="550575at2759"/>
<keyword evidence="2" id="KW-0378">Hydrolase</keyword>
<evidence type="ECO:0000256" key="1">
    <source>
        <dbReference type="ARBA" id="ARBA00022723"/>
    </source>
</evidence>
<dbReference type="GO" id="GO:0019005">
    <property type="term" value="C:SCF ubiquitin ligase complex"/>
    <property type="evidence" value="ECO:0007669"/>
    <property type="project" value="TreeGrafter"/>
</dbReference>
<dbReference type="Pfam" id="PF08797">
    <property type="entry name" value="HIRAN"/>
    <property type="match status" value="1"/>
</dbReference>
<keyword evidence="3" id="KW-0812">Transmembrane</keyword>
<evidence type="ECO:0000313" key="6">
    <source>
        <dbReference type="Proteomes" id="UP000266861"/>
    </source>
</evidence>
<evidence type="ECO:0000256" key="3">
    <source>
        <dbReference type="SAM" id="Phobius"/>
    </source>
</evidence>
<dbReference type="SUPFAM" id="SSF52047">
    <property type="entry name" value="RNI-like"/>
    <property type="match status" value="1"/>
</dbReference>
<dbReference type="InterPro" id="IPR014905">
    <property type="entry name" value="HIRAN"/>
</dbReference>
<dbReference type="Proteomes" id="UP000266861">
    <property type="component" value="Unassembled WGS sequence"/>
</dbReference>
<keyword evidence="1" id="KW-0479">Metal-binding</keyword>
<evidence type="ECO:0000313" key="5">
    <source>
        <dbReference type="EMBL" id="RHZ58287.1"/>
    </source>
</evidence>
<dbReference type="GO" id="GO:0031146">
    <property type="term" value="P:SCF-dependent proteasomal ubiquitin-dependent protein catabolic process"/>
    <property type="evidence" value="ECO:0007669"/>
    <property type="project" value="TreeGrafter"/>
</dbReference>
<evidence type="ECO:0000259" key="4">
    <source>
        <dbReference type="Pfam" id="PF08797"/>
    </source>
</evidence>
<dbReference type="GO" id="GO:0008270">
    <property type="term" value="F:zinc ion binding"/>
    <property type="evidence" value="ECO:0007669"/>
    <property type="project" value="InterPro"/>
</dbReference>
<dbReference type="Gene3D" id="3.30.70.2330">
    <property type="match status" value="1"/>
</dbReference>
<dbReference type="InterPro" id="IPR006553">
    <property type="entry name" value="Leu-rich_rpt_Cys-con_subtyp"/>
</dbReference>
<dbReference type="InterPro" id="IPR032675">
    <property type="entry name" value="LRR_dom_sf"/>
</dbReference>
<dbReference type="Gene3D" id="3.80.10.10">
    <property type="entry name" value="Ribonuclease Inhibitor"/>
    <property type="match status" value="1"/>
</dbReference>
<dbReference type="GO" id="GO:0003676">
    <property type="term" value="F:nucleic acid binding"/>
    <property type="evidence" value="ECO:0007669"/>
    <property type="project" value="InterPro"/>
</dbReference>
<dbReference type="GO" id="GO:0016818">
    <property type="term" value="F:hydrolase activity, acting on acid anhydrides, in phosphorus-containing anhydrides"/>
    <property type="evidence" value="ECO:0007669"/>
    <property type="project" value="InterPro"/>
</dbReference>
<keyword evidence="3" id="KW-1133">Transmembrane helix</keyword>
<dbReference type="PANTHER" id="PTHR13318:SF190">
    <property type="entry name" value="PARTNER OF PAIRED, ISOFORM B"/>
    <property type="match status" value="1"/>
</dbReference>
<feature type="transmembrane region" description="Helical" evidence="3">
    <location>
        <begin position="289"/>
        <end position="308"/>
    </location>
</feature>
<feature type="transmembrane region" description="Helical" evidence="3">
    <location>
        <begin position="235"/>
        <end position="265"/>
    </location>
</feature>
<keyword evidence="6" id="KW-1185">Reference proteome</keyword>
<gene>
    <name evidence="5" type="ORF">Glove_374g29</name>
</gene>
<feature type="domain" description="HIRAN" evidence="4">
    <location>
        <begin position="299"/>
        <end position="345"/>
    </location>
</feature>
<organism evidence="5 6">
    <name type="scientific">Diversispora epigaea</name>
    <dbReference type="NCBI Taxonomy" id="1348612"/>
    <lineage>
        <taxon>Eukaryota</taxon>
        <taxon>Fungi</taxon>
        <taxon>Fungi incertae sedis</taxon>
        <taxon>Mucoromycota</taxon>
        <taxon>Glomeromycotina</taxon>
        <taxon>Glomeromycetes</taxon>
        <taxon>Diversisporales</taxon>
        <taxon>Diversisporaceae</taxon>
        <taxon>Diversispora</taxon>
    </lineage>
</organism>
<keyword evidence="3" id="KW-0472">Membrane</keyword>
<dbReference type="SMART" id="SM00367">
    <property type="entry name" value="LRR_CC"/>
    <property type="match status" value="4"/>
</dbReference>
<dbReference type="EMBL" id="PQFF01000337">
    <property type="protein sequence ID" value="RHZ58287.1"/>
    <property type="molecule type" value="Genomic_DNA"/>
</dbReference>
<proteinExistence type="predicted"/>
<protein>
    <recommendedName>
        <fullName evidence="4">HIRAN domain-containing protein</fullName>
    </recommendedName>
</protein>
<name>A0A397H5I8_9GLOM</name>
<evidence type="ECO:0000256" key="2">
    <source>
        <dbReference type="ARBA" id="ARBA00022801"/>
    </source>
</evidence>
<dbReference type="STRING" id="1348612.A0A397H5I8"/>
<comment type="caution">
    <text evidence="5">The sequence shown here is derived from an EMBL/GenBank/DDBJ whole genome shotgun (WGS) entry which is preliminary data.</text>
</comment>
<accession>A0A397H5I8</accession>
<reference evidence="5 6" key="1">
    <citation type="submission" date="2018-08" db="EMBL/GenBank/DDBJ databases">
        <title>Genome and evolution of the arbuscular mycorrhizal fungus Diversispora epigaea (formerly Glomus versiforme) and its bacterial endosymbionts.</title>
        <authorList>
            <person name="Sun X."/>
            <person name="Fei Z."/>
            <person name="Harrison M."/>
        </authorList>
    </citation>
    <scope>NUCLEOTIDE SEQUENCE [LARGE SCALE GENOMIC DNA]</scope>
    <source>
        <strain evidence="5 6">IT104</strain>
    </source>
</reference>
<dbReference type="AlphaFoldDB" id="A0A397H5I8"/>
<dbReference type="PANTHER" id="PTHR13318">
    <property type="entry name" value="PARTNER OF PAIRED, ISOFORM B-RELATED"/>
    <property type="match status" value="1"/>
</dbReference>